<evidence type="ECO:0000313" key="1">
    <source>
        <dbReference type="EMBL" id="MBD1379216.1"/>
    </source>
</evidence>
<dbReference type="AlphaFoldDB" id="A0A926RVS8"/>
<comment type="caution">
    <text evidence="1">The sequence shown here is derived from an EMBL/GenBank/DDBJ whole genome shotgun (WGS) entry which is preliminary data.</text>
</comment>
<evidence type="ECO:0000313" key="2">
    <source>
        <dbReference type="Proteomes" id="UP000626844"/>
    </source>
</evidence>
<keyword evidence="2" id="KW-1185">Reference proteome</keyword>
<dbReference type="RefSeq" id="WP_191155620.1">
    <property type="nucleotide sequence ID" value="NZ_JACXAI010000002.1"/>
</dbReference>
<dbReference type="Proteomes" id="UP000626844">
    <property type="component" value="Unassembled WGS sequence"/>
</dbReference>
<accession>A0A926RVS8</accession>
<name>A0A926RVS8_9BACI</name>
<dbReference type="EMBL" id="JACXAI010000002">
    <property type="protein sequence ID" value="MBD1379216.1"/>
    <property type="molecule type" value="Genomic_DNA"/>
</dbReference>
<proteinExistence type="predicted"/>
<gene>
    <name evidence="1" type="ORF">IC621_03135</name>
</gene>
<sequence>MATPNRWAIKEAGIATFYNLSTGKAMVTLSTLKTTGVETTGETVYAQGGRGNARIVGFSTNRQATLTLQDAIFDNQAIAMLTGNDLVSGVKKIDLNEVKSVTSNKFTLNKTPQGALVSVYKLNPDGTNGQEYTLGTPATNTAEYSITGKELTFHTTVTNGTQFRVYYQANTATDAKTIKVTSDQFGKSFRVVLDVLVVDEFTKEAFEGQLRIPNAKFQDNFNLSFAADGKFIAV</sequence>
<reference evidence="1" key="1">
    <citation type="submission" date="2020-09" db="EMBL/GenBank/DDBJ databases">
        <title>A novel bacterium of genus Bacillus, isolated from South China Sea.</title>
        <authorList>
            <person name="Huang H."/>
            <person name="Mo K."/>
            <person name="Hu Y."/>
        </authorList>
    </citation>
    <scope>NUCLEOTIDE SEQUENCE</scope>
    <source>
        <strain evidence="1">IB182487</strain>
    </source>
</reference>
<organism evidence="1 2">
    <name type="scientific">Metabacillus arenae</name>
    <dbReference type="NCBI Taxonomy" id="2771434"/>
    <lineage>
        <taxon>Bacteria</taxon>
        <taxon>Bacillati</taxon>
        <taxon>Bacillota</taxon>
        <taxon>Bacilli</taxon>
        <taxon>Bacillales</taxon>
        <taxon>Bacillaceae</taxon>
        <taxon>Metabacillus</taxon>
    </lineage>
</organism>
<protein>
    <submittedName>
        <fullName evidence="1">Uncharacterized protein</fullName>
    </submittedName>
</protein>